<keyword evidence="3" id="KW-0217">Developmental protein</keyword>
<evidence type="ECO:0000256" key="6">
    <source>
        <dbReference type="ARBA" id="ARBA00023125"/>
    </source>
</evidence>
<feature type="compositionally biased region" description="Low complexity" evidence="11">
    <location>
        <begin position="527"/>
        <end position="559"/>
    </location>
</feature>
<keyword evidence="9 10" id="KW-0539">Nucleus</keyword>
<evidence type="ECO:0000259" key="12">
    <source>
        <dbReference type="PROSITE" id="PS50061"/>
    </source>
</evidence>
<dbReference type="InterPro" id="IPR036390">
    <property type="entry name" value="WH_DNA-bd_sf"/>
</dbReference>
<comment type="subcellular location">
    <subcellularLocation>
        <location evidence="1 10">Nucleus</location>
    </subcellularLocation>
</comment>
<dbReference type="InterPro" id="IPR000418">
    <property type="entry name" value="Ets_dom"/>
</dbReference>
<keyword evidence="8" id="KW-0804">Transcription</keyword>
<feature type="region of interest" description="Disordered" evidence="11">
    <location>
        <begin position="486"/>
        <end position="568"/>
    </location>
</feature>
<keyword evidence="4" id="KW-0597">Phosphoprotein</keyword>
<dbReference type="FunFam" id="1.10.10.10:FF:000411">
    <property type="entry name" value="Ecdysone-induced protein 74EF isoform A"/>
    <property type="match status" value="1"/>
</dbReference>
<dbReference type="PANTHER" id="PTHR11849">
    <property type="entry name" value="ETS"/>
    <property type="match status" value="1"/>
</dbReference>
<dbReference type="InterPro" id="IPR022084">
    <property type="entry name" value="TF_Elf_N"/>
</dbReference>
<evidence type="ECO:0000256" key="2">
    <source>
        <dbReference type="ARBA" id="ARBA00005562"/>
    </source>
</evidence>
<evidence type="ECO:0000256" key="3">
    <source>
        <dbReference type="ARBA" id="ARBA00022473"/>
    </source>
</evidence>
<keyword evidence="7" id="KW-0010">Activator</keyword>
<evidence type="ECO:0000256" key="10">
    <source>
        <dbReference type="RuleBase" id="RU004019"/>
    </source>
</evidence>
<feature type="compositionally biased region" description="Pro residues" evidence="11">
    <location>
        <begin position="490"/>
        <end position="507"/>
    </location>
</feature>
<dbReference type="GO" id="GO:0040034">
    <property type="term" value="P:regulation of development, heterochronic"/>
    <property type="evidence" value="ECO:0007669"/>
    <property type="project" value="UniProtKB-ARBA"/>
</dbReference>
<dbReference type="Gene3D" id="1.10.10.10">
    <property type="entry name" value="Winged helix-like DNA-binding domain superfamily/Winged helix DNA-binding domain"/>
    <property type="match status" value="1"/>
</dbReference>
<dbReference type="SMART" id="SM00413">
    <property type="entry name" value="ETS"/>
    <property type="match status" value="1"/>
</dbReference>
<evidence type="ECO:0000256" key="8">
    <source>
        <dbReference type="ARBA" id="ARBA00023163"/>
    </source>
</evidence>
<evidence type="ECO:0000256" key="11">
    <source>
        <dbReference type="SAM" id="MobiDB-lite"/>
    </source>
</evidence>
<keyword evidence="5" id="KW-0805">Transcription regulation</keyword>
<proteinExistence type="inferred from homology"/>
<comment type="similarity">
    <text evidence="2 10">Belongs to the ETS family.</text>
</comment>
<evidence type="ECO:0000256" key="1">
    <source>
        <dbReference type="ARBA" id="ARBA00004123"/>
    </source>
</evidence>
<dbReference type="Pfam" id="PF00178">
    <property type="entry name" value="Ets"/>
    <property type="match status" value="1"/>
</dbReference>
<dbReference type="Pfam" id="PF12310">
    <property type="entry name" value="Elf-1_N"/>
    <property type="match status" value="1"/>
</dbReference>
<feature type="compositionally biased region" description="Acidic residues" evidence="11">
    <location>
        <begin position="277"/>
        <end position="289"/>
    </location>
</feature>
<protein>
    <submittedName>
        <fullName evidence="13">E74-like factor 2a (ets domain transcription factor)</fullName>
    </submittedName>
</protein>
<evidence type="ECO:0000313" key="13">
    <source>
        <dbReference type="Ensembl" id="ENSOKIP00005015960.1"/>
    </source>
</evidence>
<feature type="domain" description="ETS" evidence="12">
    <location>
        <begin position="184"/>
        <end position="266"/>
    </location>
</feature>
<dbReference type="GO" id="GO:0000981">
    <property type="term" value="F:DNA-binding transcription factor activity, RNA polymerase II-specific"/>
    <property type="evidence" value="ECO:0007669"/>
    <property type="project" value="TreeGrafter"/>
</dbReference>
<dbReference type="GO" id="GO:0005634">
    <property type="term" value="C:nucleus"/>
    <property type="evidence" value="ECO:0007669"/>
    <property type="project" value="UniProtKB-SubCell"/>
</dbReference>
<feature type="region of interest" description="Disordered" evidence="11">
    <location>
        <begin position="273"/>
        <end position="296"/>
    </location>
</feature>
<dbReference type="GeneTree" id="ENSGT00940000154953"/>
<dbReference type="Proteomes" id="UP000694557">
    <property type="component" value="Unassembled WGS sequence"/>
</dbReference>
<sequence>MDFSACGLPQCVSLSCLQSEEGEVVQEIVETVIGEDGEEYPAVVVEEVPSAQVEQCYAAQVLVYDDGTYLMQDVGDEQEVVTEVVETGERAVVGEVGVQGCVTCQLPFASLELTHCSVVVIMRTIVSVRVSVEDVMMETVVEVSTECEPMEEDSFPIPPDYEPPSAKKKKGLPPTPTKCFRSTTYLWEFLLDLLQDKNTCPRYIKWMQRDKGIFKLVDSKAVSKLWGKHKNKPDMNYETMGRALRYYYQRGILAKVEGQRLAYQFKDMPKNIRVIDDDGDEEGEEGEGEPSEHHRAVQTLTLDPATSTQTKQSYVTVVPAASGNRTMRLAMPMVMTTTLGQMTLNSSTVFTTQAPITLGNAHASGPKLVIQTLPTMMPSGAKSGEKITIITIPAAQLAQLTQGNLSAQLSGQLAQLIQAKPVTQLIQAKPVTQLVQVKPVTQLIQAKPVTQLVQAKPVTQLVQAKPATLQIMQKPAPPLILAKHVRQPPNQQPPAASPVGIPQPPPSTAITTPVPTPTTPPVKEAISPPTALPESTPSPPSASTEPSQSSPEDPSASESAQNPVAPES</sequence>
<dbReference type="Ensembl" id="ENSOKIT00005017020.1">
    <property type="protein sequence ID" value="ENSOKIP00005015960.1"/>
    <property type="gene ID" value="ENSOKIG00005007122.1"/>
</dbReference>
<keyword evidence="14" id="KW-1185">Reference proteome</keyword>
<dbReference type="PROSITE" id="PS00346">
    <property type="entry name" value="ETS_DOMAIN_2"/>
    <property type="match status" value="1"/>
</dbReference>
<dbReference type="GO" id="GO:0045893">
    <property type="term" value="P:positive regulation of DNA-templated transcription"/>
    <property type="evidence" value="ECO:0007669"/>
    <property type="project" value="UniProtKB-ARBA"/>
</dbReference>
<feature type="region of interest" description="Disordered" evidence="11">
    <location>
        <begin position="150"/>
        <end position="174"/>
    </location>
</feature>
<dbReference type="PROSITE" id="PS00345">
    <property type="entry name" value="ETS_DOMAIN_1"/>
    <property type="match status" value="1"/>
</dbReference>
<keyword evidence="6 10" id="KW-0238">DNA-binding</keyword>
<dbReference type="SUPFAM" id="SSF46785">
    <property type="entry name" value="Winged helix' DNA-binding domain"/>
    <property type="match status" value="1"/>
</dbReference>
<evidence type="ECO:0000256" key="7">
    <source>
        <dbReference type="ARBA" id="ARBA00023159"/>
    </source>
</evidence>
<name>A0A8C7F5U6_ONCKI</name>
<dbReference type="PRINTS" id="PR00454">
    <property type="entry name" value="ETSDOMAIN"/>
</dbReference>
<reference evidence="13" key="2">
    <citation type="submission" date="2025-09" db="UniProtKB">
        <authorList>
            <consortium name="Ensembl"/>
        </authorList>
    </citation>
    <scope>IDENTIFICATION</scope>
</reference>
<evidence type="ECO:0000313" key="14">
    <source>
        <dbReference type="Proteomes" id="UP000694557"/>
    </source>
</evidence>
<dbReference type="InterPro" id="IPR036388">
    <property type="entry name" value="WH-like_DNA-bd_sf"/>
</dbReference>
<accession>A0A8C7F5U6</accession>
<dbReference type="InterPro" id="IPR046328">
    <property type="entry name" value="ETS_fam"/>
</dbReference>
<dbReference type="GO" id="GO:0043565">
    <property type="term" value="F:sequence-specific DNA binding"/>
    <property type="evidence" value="ECO:0007669"/>
    <property type="project" value="InterPro"/>
</dbReference>
<dbReference type="AlphaFoldDB" id="A0A8C7F5U6"/>
<dbReference type="PROSITE" id="PS50061">
    <property type="entry name" value="ETS_DOMAIN_3"/>
    <property type="match status" value="1"/>
</dbReference>
<evidence type="ECO:0000256" key="5">
    <source>
        <dbReference type="ARBA" id="ARBA00023015"/>
    </source>
</evidence>
<dbReference type="GO" id="GO:0030154">
    <property type="term" value="P:cell differentiation"/>
    <property type="evidence" value="ECO:0007669"/>
    <property type="project" value="TreeGrafter"/>
</dbReference>
<organism evidence="13 14">
    <name type="scientific">Oncorhynchus kisutch</name>
    <name type="common">Coho salmon</name>
    <name type="synonym">Salmo kisutch</name>
    <dbReference type="NCBI Taxonomy" id="8019"/>
    <lineage>
        <taxon>Eukaryota</taxon>
        <taxon>Metazoa</taxon>
        <taxon>Chordata</taxon>
        <taxon>Craniata</taxon>
        <taxon>Vertebrata</taxon>
        <taxon>Euteleostomi</taxon>
        <taxon>Actinopterygii</taxon>
        <taxon>Neopterygii</taxon>
        <taxon>Teleostei</taxon>
        <taxon>Protacanthopterygii</taxon>
        <taxon>Salmoniformes</taxon>
        <taxon>Salmonidae</taxon>
        <taxon>Salmoninae</taxon>
        <taxon>Oncorhynchus</taxon>
    </lineage>
</organism>
<evidence type="ECO:0000256" key="9">
    <source>
        <dbReference type="ARBA" id="ARBA00023242"/>
    </source>
</evidence>
<reference evidence="13" key="1">
    <citation type="submission" date="2025-08" db="UniProtKB">
        <authorList>
            <consortium name="Ensembl"/>
        </authorList>
    </citation>
    <scope>IDENTIFICATION</scope>
</reference>
<evidence type="ECO:0000256" key="4">
    <source>
        <dbReference type="ARBA" id="ARBA00022553"/>
    </source>
</evidence>
<dbReference type="PANTHER" id="PTHR11849:SF10">
    <property type="entry name" value="ETS-RELATED TRANSCRIPTION FACTOR ELF-2"/>
    <property type="match status" value="1"/>
</dbReference>